<dbReference type="GO" id="GO:0000981">
    <property type="term" value="F:DNA-binding transcription factor activity, RNA polymerase II-specific"/>
    <property type="evidence" value="ECO:0007669"/>
    <property type="project" value="InterPro"/>
</dbReference>
<dbReference type="PANTHER" id="PTHR47256:SF4">
    <property type="entry name" value="ZN(II)2CYS6 TRANSCRIPTION FACTOR (EUROFUNG)"/>
    <property type="match status" value="1"/>
</dbReference>
<keyword evidence="3" id="KW-0804">Transcription</keyword>
<dbReference type="CDD" id="cd12148">
    <property type="entry name" value="fungal_TF_MHR"/>
    <property type="match status" value="1"/>
</dbReference>
<dbReference type="EMBL" id="EQ962655">
    <property type="protein sequence ID" value="EED17883.1"/>
    <property type="molecule type" value="Genomic_DNA"/>
</dbReference>
<name>B8MBL9_TALSN</name>
<dbReference type="PROSITE" id="PS00463">
    <property type="entry name" value="ZN2_CY6_FUNGAL_1"/>
    <property type="match status" value="1"/>
</dbReference>
<evidence type="ECO:0000256" key="2">
    <source>
        <dbReference type="ARBA" id="ARBA00023125"/>
    </source>
</evidence>
<dbReference type="STRING" id="441959.B8MBL9"/>
<evidence type="ECO:0000313" key="7">
    <source>
        <dbReference type="EMBL" id="EED17883.1"/>
    </source>
</evidence>
<dbReference type="GO" id="GO:0008270">
    <property type="term" value="F:zinc ion binding"/>
    <property type="evidence" value="ECO:0007669"/>
    <property type="project" value="InterPro"/>
</dbReference>
<dbReference type="PhylomeDB" id="B8MBL9"/>
<keyword evidence="1" id="KW-0805">Transcription regulation</keyword>
<reference evidence="8" key="1">
    <citation type="journal article" date="2015" name="Genome Announc.">
        <title>Genome sequence of the AIDS-associated pathogen Penicillium marneffei (ATCC18224) and its near taxonomic relative Talaromyces stipitatus (ATCC10500).</title>
        <authorList>
            <person name="Nierman W.C."/>
            <person name="Fedorova-Abrams N.D."/>
            <person name="Andrianopoulos A."/>
        </authorList>
    </citation>
    <scope>NUCLEOTIDE SEQUENCE [LARGE SCALE GENOMIC DNA]</scope>
    <source>
        <strain evidence="8">ATCC 10500 / CBS 375.48 / QM 6759 / NRRL 1006</strain>
    </source>
</reference>
<dbReference type="Pfam" id="PF00172">
    <property type="entry name" value="Zn_clus"/>
    <property type="match status" value="1"/>
</dbReference>
<feature type="region of interest" description="Disordered" evidence="5">
    <location>
        <begin position="1"/>
        <end position="33"/>
    </location>
</feature>
<dbReference type="OrthoDB" id="2593732at2759"/>
<evidence type="ECO:0000256" key="1">
    <source>
        <dbReference type="ARBA" id="ARBA00023015"/>
    </source>
</evidence>
<dbReference type="PANTHER" id="PTHR47256">
    <property type="entry name" value="ZN(II)2CYS6 TRANSCRIPTION FACTOR (EUROFUNG)-RELATED"/>
    <property type="match status" value="1"/>
</dbReference>
<keyword evidence="8" id="KW-1185">Reference proteome</keyword>
<dbReference type="RefSeq" id="XP_002481875.1">
    <property type="nucleotide sequence ID" value="XM_002481830.1"/>
</dbReference>
<dbReference type="PROSITE" id="PS50048">
    <property type="entry name" value="ZN2_CY6_FUNGAL_2"/>
    <property type="match status" value="1"/>
</dbReference>
<evidence type="ECO:0000259" key="6">
    <source>
        <dbReference type="PROSITE" id="PS50048"/>
    </source>
</evidence>
<evidence type="ECO:0000256" key="5">
    <source>
        <dbReference type="SAM" id="MobiDB-lite"/>
    </source>
</evidence>
<dbReference type="GO" id="GO:0003677">
    <property type="term" value="F:DNA binding"/>
    <property type="evidence" value="ECO:0007669"/>
    <property type="project" value="UniProtKB-KW"/>
</dbReference>
<dbReference type="Proteomes" id="UP000001745">
    <property type="component" value="Unassembled WGS sequence"/>
</dbReference>
<dbReference type="InterPro" id="IPR036864">
    <property type="entry name" value="Zn2-C6_fun-type_DNA-bd_sf"/>
</dbReference>
<organism evidence="7 8">
    <name type="scientific">Talaromyces stipitatus (strain ATCC 10500 / CBS 375.48 / QM 6759 / NRRL 1006)</name>
    <name type="common">Penicillium stipitatum</name>
    <dbReference type="NCBI Taxonomy" id="441959"/>
    <lineage>
        <taxon>Eukaryota</taxon>
        <taxon>Fungi</taxon>
        <taxon>Dikarya</taxon>
        <taxon>Ascomycota</taxon>
        <taxon>Pezizomycotina</taxon>
        <taxon>Eurotiomycetes</taxon>
        <taxon>Eurotiomycetidae</taxon>
        <taxon>Eurotiales</taxon>
        <taxon>Trichocomaceae</taxon>
        <taxon>Talaromyces</taxon>
        <taxon>Talaromyces sect. Talaromyces</taxon>
    </lineage>
</organism>
<dbReference type="AlphaFoldDB" id="B8MBL9"/>
<accession>B8MBL9</accession>
<sequence>MSKTTPTQDPALASRWPTEFPPRRVSSQRRNQKSTACEACKVKKIKCSGGPPCESCVRNGIECVVDETQDGRRKIAIKRTIDDLEKDRDLLLDLVASMRDGKNTYVEQLLSLIRGHGSLGEIRAYIDAQVREAHIEQTPELERLQQEIQESRSVRAREMRSIMDVQRLSDIPVLQNPGSRDMQAGQLDCEYCSPFLVNAILAEASALSDYVEVFTDRDDAATRGEKFLIEARRQLFTMDDFATLPTIQGLTILSVVYVDQFSLQRMSIIGKDRSGWMYLGMTIRAAQEYENSVLKGNMENGNDSISYALWGIFNMITTYSVSLMRYEAKPLPRYPRPKSSHNTKWDVWSPYPRQSQPVPGHISCISHGWSDLIIIVSQIGKWMCNKEEQLGSDMATKVTNFYKELQNWKKDLPTCVQAESASVPQTLYLHMQE</sequence>
<protein>
    <submittedName>
        <fullName evidence="7">C6 transcription factor, putative</fullName>
    </submittedName>
</protein>
<dbReference type="InterPro" id="IPR001138">
    <property type="entry name" value="Zn2Cys6_DnaBD"/>
</dbReference>
<keyword evidence="4" id="KW-0539">Nucleus</keyword>
<evidence type="ECO:0000313" key="8">
    <source>
        <dbReference type="Proteomes" id="UP000001745"/>
    </source>
</evidence>
<dbReference type="GeneID" id="8102064"/>
<dbReference type="SUPFAM" id="SSF57701">
    <property type="entry name" value="Zn2/Cys6 DNA-binding domain"/>
    <property type="match status" value="1"/>
</dbReference>
<gene>
    <name evidence="7" type="ORF">TSTA_116720</name>
</gene>
<evidence type="ECO:0000256" key="4">
    <source>
        <dbReference type="ARBA" id="ARBA00023242"/>
    </source>
</evidence>
<evidence type="ECO:0000256" key="3">
    <source>
        <dbReference type="ARBA" id="ARBA00023163"/>
    </source>
</evidence>
<dbReference type="InParanoid" id="B8MBL9"/>
<dbReference type="Gene3D" id="4.10.240.10">
    <property type="entry name" value="Zn(2)-C6 fungal-type DNA-binding domain"/>
    <property type="match status" value="1"/>
</dbReference>
<keyword evidence="2" id="KW-0238">DNA-binding</keyword>
<dbReference type="VEuPathDB" id="FungiDB:TSTA_116720"/>
<dbReference type="eggNOG" id="ENOG502SP7J">
    <property type="taxonomic scope" value="Eukaryota"/>
</dbReference>
<dbReference type="HOGENOM" id="CLU_007003_8_1_1"/>
<proteinExistence type="predicted"/>
<dbReference type="SMART" id="SM00066">
    <property type="entry name" value="GAL4"/>
    <property type="match status" value="1"/>
</dbReference>
<feature type="domain" description="Zn(2)-C6 fungal-type" evidence="6">
    <location>
        <begin position="36"/>
        <end position="65"/>
    </location>
</feature>
<dbReference type="InterPro" id="IPR053187">
    <property type="entry name" value="Notoamide_regulator"/>
</dbReference>
<dbReference type="CDD" id="cd00067">
    <property type="entry name" value="GAL4"/>
    <property type="match status" value="1"/>
</dbReference>